<feature type="domain" description="Fe2OG dioxygenase" evidence="9">
    <location>
        <begin position="92"/>
        <end position="189"/>
    </location>
</feature>
<dbReference type="Proteomes" id="UP000051213">
    <property type="component" value="Unassembled WGS sequence"/>
</dbReference>
<dbReference type="AlphaFoldDB" id="A0A0R2TXV1"/>
<organism evidence="10 11">
    <name type="scientific">SAR92 bacterium BACL26 MAG-121220-bin70</name>
    <dbReference type="NCBI Taxonomy" id="1655626"/>
    <lineage>
        <taxon>Bacteria</taxon>
        <taxon>Pseudomonadati</taxon>
        <taxon>Pseudomonadota</taxon>
        <taxon>Gammaproteobacteria</taxon>
        <taxon>Cellvibrionales</taxon>
        <taxon>Porticoccaceae</taxon>
        <taxon>SAR92 clade</taxon>
    </lineage>
</organism>
<evidence type="ECO:0000256" key="5">
    <source>
        <dbReference type="ARBA" id="ARBA00022964"/>
    </source>
</evidence>
<keyword evidence="3" id="KW-0227">DNA damage</keyword>
<keyword evidence="5" id="KW-0223">Dioxygenase</keyword>
<dbReference type="GO" id="GO:0006307">
    <property type="term" value="P:DNA alkylation repair"/>
    <property type="evidence" value="ECO:0007669"/>
    <property type="project" value="InterPro"/>
</dbReference>
<dbReference type="GO" id="GO:0032451">
    <property type="term" value="F:demethylase activity"/>
    <property type="evidence" value="ECO:0007669"/>
    <property type="project" value="UniProtKB-ARBA"/>
</dbReference>
<gene>
    <name evidence="10" type="ORF">ABS24_09160</name>
</gene>
<dbReference type="SUPFAM" id="SSF51197">
    <property type="entry name" value="Clavaminate synthase-like"/>
    <property type="match status" value="1"/>
</dbReference>
<dbReference type="Gene3D" id="2.60.120.590">
    <property type="entry name" value="Alpha-ketoglutarate-dependent dioxygenase AlkB-like"/>
    <property type="match status" value="1"/>
</dbReference>
<dbReference type="PANTHER" id="PTHR31212:SF4">
    <property type="entry name" value="ALPHA-KETOGLUTARATE-DEPENDENT DIOXYGENASE ALKB HOMOLOG 3"/>
    <property type="match status" value="1"/>
</dbReference>
<dbReference type="InterPro" id="IPR037151">
    <property type="entry name" value="AlkB-like_sf"/>
</dbReference>
<dbReference type="InterPro" id="IPR032854">
    <property type="entry name" value="ALKBH3"/>
</dbReference>
<accession>A0A0R2TXV1</accession>
<dbReference type="GO" id="GO:0016787">
    <property type="term" value="F:hydrolase activity"/>
    <property type="evidence" value="ECO:0007669"/>
    <property type="project" value="UniProtKB-ARBA"/>
</dbReference>
<dbReference type="EMBL" id="LICA01000396">
    <property type="protein sequence ID" value="KRO91948.1"/>
    <property type="molecule type" value="Genomic_DNA"/>
</dbReference>
<evidence type="ECO:0000256" key="3">
    <source>
        <dbReference type="ARBA" id="ARBA00022763"/>
    </source>
</evidence>
<evidence type="ECO:0000256" key="2">
    <source>
        <dbReference type="ARBA" id="ARBA00022723"/>
    </source>
</evidence>
<keyword evidence="7" id="KW-0408">Iron</keyword>
<proteinExistence type="predicted"/>
<name>A0A0R2TXV1_9GAMM</name>
<dbReference type="InterPro" id="IPR005123">
    <property type="entry name" value="Oxoglu/Fe-dep_dioxygenase_dom"/>
</dbReference>
<keyword evidence="6" id="KW-0560">Oxidoreductase</keyword>
<evidence type="ECO:0000256" key="4">
    <source>
        <dbReference type="ARBA" id="ARBA00022842"/>
    </source>
</evidence>
<dbReference type="GO" id="GO:0140097">
    <property type="term" value="F:catalytic activity, acting on DNA"/>
    <property type="evidence" value="ECO:0007669"/>
    <property type="project" value="UniProtKB-ARBA"/>
</dbReference>
<dbReference type="PANTHER" id="PTHR31212">
    <property type="entry name" value="ALPHA-KETOGLUTARATE-DEPENDENT DIOXYGENASE ALKB HOMOLOG 3"/>
    <property type="match status" value="1"/>
</dbReference>
<dbReference type="FunFam" id="2.60.120.590:FF:000004">
    <property type="entry name" value="DNA oxidative demethylase ALKBH2"/>
    <property type="match status" value="1"/>
</dbReference>
<keyword evidence="8" id="KW-0234">DNA repair</keyword>
<evidence type="ECO:0000313" key="10">
    <source>
        <dbReference type="EMBL" id="KRO91948.1"/>
    </source>
</evidence>
<evidence type="ECO:0000256" key="1">
    <source>
        <dbReference type="ARBA" id="ARBA00001954"/>
    </source>
</evidence>
<comment type="cofactor">
    <cofactor evidence="1">
        <name>Fe(2+)</name>
        <dbReference type="ChEBI" id="CHEBI:29033"/>
    </cofactor>
</comment>
<evidence type="ECO:0000256" key="8">
    <source>
        <dbReference type="ARBA" id="ARBA00023204"/>
    </source>
</evidence>
<protein>
    <submittedName>
        <fullName evidence="10">2OG-Fe(II) oxygenase</fullName>
    </submittedName>
</protein>
<comment type="caution">
    <text evidence="10">The sequence shown here is derived from an EMBL/GenBank/DDBJ whole genome shotgun (WGS) entry which is preliminary data.</text>
</comment>
<evidence type="ECO:0000256" key="7">
    <source>
        <dbReference type="ARBA" id="ARBA00023004"/>
    </source>
</evidence>
<sequence>MSPDRQSEISFWPAWLGSAEADDLLATAIDKINWRQDSINIAGKSIPIPRLQNYFGDPTTSYTYSRIRLQAVAFPSWMDSIRVRVEQQTGCCFNRTLVNYYRDGRDSVDWHADDEVELGLEPIIASVSLGEDRPFLLRHKTSKERLKINLPHGSLMMMGPGVQEYWHHSIAKDKNVVKSRVNFTFRHMD</sequence>
<dbReference type="PROSITE" id="PS51471">
    <property type="entry name" value="FE2OG_OXY"/>
    <property type="match status" value="1"/>
</dbReference>
<dbReference type="InterPro" id="IPR027450">
    <property type="entry name" value="AlkB-like"/>
</dbReference>
<keyword evidence="2" id="KW-0479">Metal-binding</keyword>
<evidence type="ECO:0000259" key="9">
    <source>
        <dbReference type="PROSITE" id="PS51471"/>
    </source>
</evidence>
<keyword evidence="4" id="KW-0460">Magnesium</keyword>
<reference evidence="10 11" key="1">
    <citation type="submission" date="2015-10" db="EMBL/GenBank/DDBJ databases">
        <title>Metagenome-Assembled Genomes uncover a global brackish microbiome.</title>
        <authorList>
            <person name="Hugerth L.W."/>
            <person name="Larsson J."/>
            <person name="Alneberg J."/>
            <person name="Lindh M.V."/>
            <person name="Legrand C."/>
            <person name="Pinhassi J."/>
            <person name="Andersson A.F."/>
        </authorList>
    </citation>
    <scope>NUCLEOTIDE SEQUENCE [LARGE SCALE GENOMIC DNA]</scope>
    <source>
        <strain evidence="10">BACL26 MAG-121220-bin70</strain>
    </source>
</reference>
<dbReference type="GO" id="GO:0051213">
    <property type="term" value="F:dioxygenase activity"/>
    <property type="evidence" value="ECO:0007669"/>
    <property type="project" value="UniProtKB-KW"/>
</dbReference>
<dbReference type="GO" id="GO:0016705">
    <property type="term" value="F:oxidoreductase activity, acting on paired donors, with incorporation or reduction of molecular oxygen"/>
    <property type="evidence" value="ECO:0007669"/>
    <property type="project" value="UniProtKB-ARBA"/>
</dbReference>
<evidence type="ECO:0000313" key="11">
    <source>
        <dbReference type="Proteomes" id="UP000051213"/>
    </source>
</evidence>
<dbReference type="Pfam" id="PF13532">
    <property type="entry name" value="2OG-FeII_Oxy_2"/>
    <property type="match status" value="1"/>
</dbReference>
<dbReference type="GO" id="GO:0046872">
    <property type="term" value="F:metal ion binding"/>
    <property type="evidence" value="ECO:0007669"/>
    <property type="project" value="UniProtKB-KW"/>
</dbReference>
<evidence type="ECO:0000256" key="6">
    <source>
        <dbReference type="ARBA" id="ARBA00023002"/>
    </source>
</evidence>